<keyword evidence="1" id="KW-0175">Coiled coil</keyword>
<accession>A0A9N9SGR8</accession>
<dbReference type="EMBL" id="OU896711">
    <property type="protein sequence ID" value="CAG9821940.1"/>
    <property type="molecule type" value="Genomic_DNA"/>
</dbReference>
<dbReference type="OrthoDB" id="6761342at2759"/>
<sequence length="248" mass="27966">MAQQASEPNSSGVSFQEPHFQLLMSQLSILTNGMNDVRALLTEQTKKIDGCIANVTNLKQENDKLQSKVKDLEKKLDGMSASNIYAEFAARNLREKNIIIYGLDESSDDLINVSVILTELNPSNTPKPSKVTRLGKPSSQKRPLKVEFSCREEAIGILSKKSKLSLKSFSNVKIKNDYTPKQREELAKIYQEFDQRKANGESLRIKFIFGQPTIVPGSYKRPREEDESPNKNVTKIVKPRPESSKNSY</sequence>
<keyword evidence="4" id="KW-1185">Reference proteome</keyword>
<dbReference type="Proteomes" id="UP001153737">
    <property type="component" value="Chromosome 5"/>
</dbReference>
<evidence type="ECO:0000256" key="1">
    <source>
        <dbReference type="SAM" id="Coils"/>
    </source>
</evidence>
<name>A0A9N9SGR8_PHACE</name>
<feature type="coiled-coil region" evidence="1">
    <location>
        <begin position="48"/>
        <end position="82"/>
    </location>
</feature>
<dbReference type="PANTHER" id="PTHR37445">
    <property type="entry name" value="PROTEIN CBG24663"/>
    <property type="match status" value="1"/>
</dbReference>
<reference evidence="3" key="1">
    <citation type="submission" date="2022-01" db="EMBL/GenBank/DDBJ databases">
        <authorList>
            <person name="King R."/>
        </authorList>
    </citation>
    <scope>NUCLEOTIDE SEQUENCE</scope>
</reference>
<protein>
    <submittedName>
        <fullName evidence="3">Uncharacterized protein</fullName>
    </submittedName>
</protein>
<organism evidence="3 4">
    <name type="scientific">Phaedon cochleariae</name>
    <name type="common">Mustard beetle</name>
    <dbReference type="NCBI Taxonomy" id="80249"/>
    <lineage>
        <taxon>Eukaryota</taxon>
        <taxon>Metazoa</taxon>
        <taxon>Ecdysozoa</taxon>
        <taxon>Arthropoda</taxon>
        <taxon>Hexapoda</taxon>
        <taxon>Insecta</taxon>
        <taxon>Pterygota</taxon>
        <taxon>Neoptera</taxon>
        <taxon>Endopterygota</taxon>
        <taxon>Coleoptera</taxon>
        <taxon>Polyphaga</taxon>
        <taxon>Cucujiformia</taxon>
        <taxon>Chrysomeloidea</taxon>
        <taxon>Chrysomelidae</taxon>
        <taxon>Chrysomelinae</taxon>
        <taxon>Chrysomelini</taxon>
        <taxon>Phaedon</taxon>
    </lineage>
</organism>
<evidence type="ECO:0000313" key="3">
    <source>
        <dbReference type="EMBL" id="CAG9821940.1"/>
    </source>
</evidence>
<evidence type="ECO:0000313" key="4">
    <source>
        <dbReference type="Proteomes" id="UP001153737"/>
    </source>
</evidence>
<gene>
    <name evidence="3" type="ORF">PHAECO_LOCUS9445</name>
</gene>
<evidence type="ECO:0000256" key="2">
    <source>
        <dbReference type="SAM" id="MobiDB-lite"/>
    </source>
</evidence>
<proteinExistence type="predicted"/>
<feature type="compositionally biased region" description="Basic and acidic residues" evidence="2">
    <location>
        <begin position="239"/>
        <end position="248"/>
    </location>
</feature>
<feature type="region of interest" description="Disordered" evidence="2">
    <location>
        <begin position="216"/>
        <end position="248"/>
    </location>
</feature>
<reference evidence="3" key="2">
    <citation type="submission" date="2022-10" db="EMBL/GenBank/DDBJ databases">
        <authorList>
            <consortium name="ENA_rothamsted_submissions"/>
            <consortium name="culmorum"/>
            <person name="King R."/>
        </authorList>
    </citation>
    <scope>NUCLEOTIDE SEQUENCE</scope>
</reference>
<dbReference type="AlphaFoldDB" id="A0A9N9SGR8"/>
<dbReference type="PANTHER" id="PTHR37445:SF3">
    <property type="entry name" value="ZINC FINGER PHD-TYPE DOMAIN-CONTAINING PROTEIN"/>
    <property type="match status" value="1"/>
</dbReference>